<dbReference type="AlphaFoldDB" id="A0A8T8SK74"/>
<name>A0A8T8SK74_9BASI</name>
<keyword evidence="1" id="KW-0732">Signal</keyword>
<gene>
    <name evidence="2" type="ORF">A4X03_0g8090</name>
</gene>
<feature type="signal peptide" evidence="1">
    <location>
        <begin position="1"/>
        <end position="16"/>
    </location>
</feature>
<accession>A0A8T8SK74</accession>
<organism evidence="2 3">
    <name type="scientific">Tilletia caries</name>
    <name type="common">wheat bunt fungus</name>
    <dbReference type="NCBI Taxonomy" id="13290"/>
    <lineage>
        <taxon>Eukaryota</taxon>
        <taxon>Fungi</taxon>
        <taxon>Dikarya</taxon>
        <taxon>Basidiomycota</taxon>
        <taxon>Ustilaginomycotina</taxon>
        <taxon>Exobasidiomycetes</taxon>
        <taxon>Tilletiales</taxon>
        <taxon>Tilletiaceae</taxon>
        <taxon>Tilletia</taxon>
    </lineage>
</organism>
<dbReference type="PANTHER" id="PTHR33050">
    <property type="entry name" value="REVERSE TRANSCRIPTASE DOMAIN-CONTAINING PROTEIN"/>
    <property type="match status" value="1"/>
</dbReference>
<reference evidence="2" key="1">
    <citation type="submission" date="2016-04" db="EMBL/GenBank/DDBJ databases">
        <authorList>
            <person name="Nguyen H.D."/>
            <person name="Kesanakurti P."/>
            <person name="Cullis J."/>
            <person name="Levesque C.A."/>
            <person name="Hambleton S."/>
        </authorList>
    </citation>
    <scope>NUCLEOTIDE SEQUENCE</scope>
    <source>
        <strain evidence="2">DAOMC 238032</strain>
    </source>
</reference>
<protein>
    <submittedName>
        <fullName evidence="2">Uncharacterized protein</fullName>
    </submittedName>
</protein>
<dbReference type="Proteomes" id="UP000077671">
    <property type="component" value="Unassembled WGS sequence"/>
</dbReference>
<comment type="caution">
    <text evidence="2">The sequence shown here is derived from an EMBL/GenBank/DDBJ whole genome shotgun (WGS) entry which is preliminary data.</text>
</comment>
<evidence type="ECO:0000313" key="3">
    <source>
        <dbReference type="Proteomes" id="UP000077671"/>
    </source>
</evidence>
<dbReference type="EMBL" id="LWDD02002231">
    <property type="protein sequence ID" value="KAE8241762.1"/>
    <property type="molecule type" value="Genomic_DNA"/>
</dbReference>
<dbReference type="InterPro" id="IPR052055">
    <property type="entry name" value="Hepadnavirus_pol/RT"/>
</dbReference>
<evidence type="ECO:0000256" key="1">
    <source>
        <dbReference type="SAM" id="SignalP"/>
    </source>
</evidence>
<dbReference type="PANTHER" id="PTHR33050:SF7">
    <property type="entry name" value="RIBONUCLEASE H"/>
    <property type="match status" value="1"/>
</dbReference>
<evidence type="ECO:0000313" key="2">
    <source>
        <dbReference type="EMBL" id="KAE8241762.1"/>
    </source>
</evidence>
<sequence length="365" mass="40203">MRLLISFCIWSGYASSSEPARSSWAPIPELQGGKAAGYRGPLSAKTVTELLDTVLGKQAKRSLTGSRIGYVKYSHYIGWTAEHSQRGPKIDIPGRQMELWQCRICHTELQVLPKKLSNLGLHLYGNKILSLPPSAQAAVRDVCAAYRTIRLHPSQWAAGVVSWKQQLFVNKSLAFGVASSAGAYLPPVNEQRLRLRDRVSREQRGGNLFWRDGDQQLAEDFVGVLAAAPSAAGPDDWAYTLAAVDQVCGPLGVPWSPEKEQGFPGTVTFAGIQFDIAALEMFLSPTRTSAYLSDCRAWLGCSRHTKSQAERLLGWLQFACCVVLCGRPYLTGLIDFVALHSRSGQHRSSDLVARFSNARVRKDVR</sequence>
<proteinExistence type="predicted"/>
<reference evidence="2" key="2">
    <citation type="journal article" date="2019" name="IMA Fungus">
        <title>Genome sequencing and comparison of five Tilletia species to identify candidate genes for the detection of regulated species infecting wheat.</title>
        <authorList>
            <person name="Nguyen H.D.T."/>
            <person name="Sultana T."/>
            <person name="Kesanakurti P."/>
            <person name="Hambleton S."/>
        </authorList>
    </citation>
    <scope>NUCLEOTIDE SEQUENCE</scope>
    <source>
        <strain evidence="2">DAOMC 238032</strain>
    </source>
</reference>
<feature type="chain" id="PRO_5035845084" evidence="1">
    <location>
        <begin position="17"/>
        <end position="365"/>
    </location>
</feature>